<reference evidence="3" key="1">
    <citation type="submission" date="2015-10" db="EMBL/GenBank/DDBJ databases">
        <authorList>
            <person name="Gilbert D.G."/>
        </authorList>
    </citation>
    <scope>NUCLEOTIDE SEQUENCE</scope>
</reference>
<accession>A0A160TJ65</accession>
<dbReference type="PANTHER" id="PTHR36919:SF2">
    <property type="entry name" value="BLL6627 PROTEIN"/>
    <property type="match status" value="1"/>
</dbReference>
<gene>
    <name evidence="3" type="ORF">MGWOODY_Smn745</name>
</gene>
<name>A0A160TJ65_9ZZZZ</name>
<evidence type="ECO:0000256" key="1">
    <source>
        <dbReference type="SAM" id="MobiDB-lite"/>
    </source>
</evidence>
<dbReference type="Pfam" id="PF09917">
    <property type="entry name" value="DUF2147"/>
    <property type="match status" value="1"/>
</dbReference>
<feature type="domain" description="DUF2147" evidence="2">
    <location>
        <begin position="30"/>
        <end position="134"/>
    </location>
</feature>
<evidence type="ECO:0000259" key="2">
    <source>
        <dbReference type="Pfam" id="PF09917"/>
    </source>
</evidence>
<dbReference type="Gene3D" id="2.40.128.520">
    <property type="match status" value="1"/>
</dbReference>
<protein>
    <recommendedName>
        <fullName evidence="2">DUF2147 domain-containing protein</fullName>
    </recommendedName>
</protein>
<proteinExistence type="predicted"/>
<dbReference type="InterPro" id="IPR019223">
    <property type="entry name" value="DUF2147"/>
</dbReference>
<dbReference type="EMBL" id="CZQE01000091">
    <property type="protein sequence ID" value="CUS43837.1"/>
    <property type="molecule type" value="Genomic_DNA"/>
</dbReference>
<feature type="region of interest" description="Disordered" evidence="1">
    <location>
        <begin position="169"/>
        <end position="200"/>
    </location>
</feature>
<dbReference type="AlphaFoldDB" id="A0A160TJ65"/>
<sequence length="200" mass="21705">MTLRLLTLMLALVATPVFAGTTATRDMPIGLWQNPKGTLRVRTMACGDALCGAIAAATPVAEADARDAGIDKLVGIELLKDYRKIGLDRWAGTVYVPDMGHSFSSRIQRLAPDTLKISGCLIGGFLCKSQIWKRVSTPRRDRARRSGCSGIAAGWSRPRCWRSRFSGLPRSAGCSPRSGSRKCGPHCTRYPTDRSASPLR</sequence>
<evidence type="ECO:0000313" key="3">
    <source>
        <dbReference type="EMBL" id="CUS43837.1"/>
    </source>
</evidence>
<organism evidence="3">
    <name type="scientific">hydrothermal vent metagenome</name>
    <dbReference type="NCBI Taxonomy" id="652676"/>
    <lineage>
        <taxon>unclassified sequences</taxon>
        <taxon>metagenomes</taxon>
        <taxon>ecological metagenomes</taxon>
    </lineage>
</organism>
<dbReference type="PANTHER" id="PTHR36919">
    <property type="entry name" value="BLR1215 PROTEIN"/>
    <property type="match status" value="1"/>
</dbReference>